<comment type="caution">
    <text evidence="1">The sequence shown here is derived from an EMBL/GenBank/DDBJ whole genome shotgun (WGS) entry which is preliminary data.</text>
</comment>
<dbReference type="AlphaFoldDB" id="A0AAJ1QXN0"/>
<sequence>MDYIVTIPESEDIVKTKPVKSKRIFRSVEISKGKAPIINDFDYLLVSDFNTEESLFFNFWWEDDDELLNLFYSKKKNRYLSFITSESGGPNYLSESKLNKSGEKLENIKTTTVQSEMINGNYILFEENTVKIFQIEASSEATRTFYILWNSLIIEKIFDDEIIDVYIAENYEIITPGKGKGTERKVYKDYLEKNIIQMIVECKKYFYIYKINTESNFPFFYYEYEPIARVKKHFSKYWNDSPVEFVFLKEEKYIDWTEVLYTDSEYETIDDNIFEWEAKGKIQKYKLKEIEKIKNILDEYRQ</sequence>
<dbReference type="EMBL" id="JAUFQH010000010">
    <property type="protein sequence ID" value="MDN3620106.1"/>
    <property type="molecule type" value="Genomic_DNA"/>
</dbReference>
<reference evidence="1 2" key="1">
    <citation type="journal article" date="2014" name="Int. J. Syst. Evol. Microbiol.">
        <title>Complete genome sequence of Corynebacterium casei LMG S-19264T (=DSM 44701T), isolated from a smear-ripened cheese.</title>
        <authorList>
            <consortium name="US DOE Joint Genome Institute (JGI-PGF)"/>
            <person name="Walter F."/>
            <person name="Albersmeier A."/>
            <person name="Kalinowski J."/>
            <person name="Ruckert C."/>
        </authorList>
    </citation>
    <scope>NUCLEOTIDE SEQUENCE [LARGE SCALE GENOMIC DNA]</scope>
    <source>
        <strain evidence="1 2">CECT 8670</strain>
    </source>
</reference>
<accession>A0AAJ1QXN0</accession>
<name>A0AAJ1QXN0_9FLAO</name>
<dbReference type="RefSeq" id="WP_261973239.1">
    <property type="nucleotide sequence ID" value="NZ_CP103460.1"/>
</dbReference>
<protein>
    <submittedName>
        <fullName evidence="1">Uncharacterized protein</fullName>
    </submittedName>
</protein>
<evidence type="ECO:0000313" key="2">
    <source>
        <dbReference type="Proteomes" id="UP001228636"/>
    </source>
</evidence>
<proteinExistence type="predicted"/>
<gene>
    <name evidence="1" type="ORF">QWY81_11635</name>
</gene>
<dbReference type="Proteomes" id="UP001228636">
    <property type="component" value="Unassembled WGS sequence"/>
</dbReference>
<organism evidence="1 2">
    <name type="scientific">Polaribacter sejongensis</name>
    <dbReference type="NCBI Taxonomy" id="985043"/>
    <lineage>
        <taxon>Bacteria</taxon>
        <taxon>Pseudomonadati</taxon>
        <taxon>Bacteroidota</taxon>
        <taxon>Flavobacteriia</taxon>
        <taxon>Flavobacteriales</taxon>
        <taxon>Flavobacteriaceae</taxon>
    </lineage>
</organism>
<evidence type="ECO:0000313" key="1">
    <source>
        <dbReference type="EMBL" id="MDN3620106.1"/>
    </source>
</evidence>